<name>A0A212KMT0_9PROT</name>
<dbReference type="Gene3D" id="3.40.50.2300">
    <property type="match status" value="1"/>
</dbReference>
<evidence type="ECO:0000313" key="3">
    <source>
        <dbReference type="EMBL" id="SBW12964.1"/>
    </source>
</evidence>
<sequence length="389" mass="42135">MSGILLIDDDVNLLAALKRQFRGRYPIETATSGEDALARLKAGESFEVVVCDMRMGGMDGVETLAKIRELAPDTVRLMLTGNADMQTAIDAINTGAIFRFLTKPCPPETMAQGLDAAREQYRLVTAERELLEKTLAGSVKVLIDMLALASPSAFSRATRIRNWARKVGAALGLPQRWQLEIAAMLGPVGLLSVPPEVLQKLQKKQPLSEIERGMIERSPEAARNVIAHIPRLAGVAKIIHLQNRGFDGSGFPADGPKGTEIPTDARILHILAALANVVSGHEPTRADFDALALRAPQFDPTLFTRVRQVLEVASDRARDGVVAKVLPTGLLLPDMVLAADVIAADGRLVLSADMQISEAHVESLRNLARLKRIPDAVSVLLEDEQKIPV</sequence>
<gene>
    <name evidence="3" type="ORF">KL86APRO_30455</name>
</gene>
<dbReference type="AlphaFoldDB" id="A0A212KMT0"/>
<feature type="domain" description="Response regulatory" evidence="2">
    <location>
        <begin position="3"/>
        <end position="118"/>
    </location>
</feature>
<evidence type="ECO:0000256" key="1">
    <source>
        <dbReference type="PROSITE-ProRule" id="PRU00169"/>
    </source>
</evidence>
<dbReference type="Pfam" id="PF00072">
    <property type="entry name" value="Response_reg"/>
    <property type="match status" value="1"/>
</dbReference>
<dbReference type="PROSITE" id="PS50110">
    <property type="entry name" value="RESPONSE_REGULATORY"/>
    <property type="match status" value="1"/>
</dbReference>
<proteinExistence type="predicted"/>
<dbReference type="Pfam" id="PF13487">
    <property type="entry name" value="HD_5"/>
    <property type="match status" value="1"/>
</dbReference>
<dbReference type="InterPro" id="IPR052020">
    <property type="entry name" value="Cyclic_di-GMP/3'3'-cGAMP_PDE"/>
</dbReference>
<keyword evidence="1" id="KW-0597">Phosphoprotein</keyword>
<accession>A0A212KMT0</accession>
<dbReference type="EMBL" id="FLUO01000003">
    <property type="protein sequence ID" value="SBW12964.1"/>
    <property type="molecule type" value="Genomic_DNA"/>
</dbReference>
<dbReference type="InterPro" id="IPR011006">
    <property type="entry name" value="CheY-like_superfamily"/>
</dbReference>
<dbReference type="SMART" id="SM00448">
    <property type="entry name" value="REC"/>
    <property type="match status" value="1"/>
</dbReference>
<protein>
    <submittedName>
        <fullName evidence="3">Response regulator receiver domain-containing protein</fullName>
    </submittedName>
</protein>
<evidence type="ECO:0000259" key="2">
    <source>
        <dbReference type="PROSITE" id="PS50110"/>
    </source>
</evidence>
<feature type="modified residue" description="4-aspartylphosphate" evidence="1">
    <location>
        <position position="52"/>
    </location>
</feature>
<dbReference type="PANTHER" id="PTHR45228:SF8">
    <property type="entry name" value="TWO-COMPONENT RESPONSE REGULATOR-RELATED"/>
    <property type="match status" value="1"/>
</dbReference>
<dbReference type="GO" id="GO:0000160">
    <property type="term" value="P:phosphorelay signal transduction system"/>
    <property type="evidence" value="ECO:0007669"/>
    <property type="project" value="InterPro"/>
</dbReference>
<dbReference type="InterPro" id="IPR001789">
    <property type="entry name" value="Sig_transdc_resp-reg_receiver"/>
</dbReference>
<dbReference type="Gene3D" id="1.10.3210.10">
    <property type="entry name" value="Hypothetical protein af1432"/>
    <property type="match status" value="1"/>
</dbReference>
<organism evidence="3">
    <name type="scientific">uncultured Alphaproteobacteria bacterium</name>
    <dbReference type="NCBI Taxonomy" id="91750"/>
    <lineage>
        <taxon>Bacteria</taxon>
        <taxon>Pseudomonadati</taxon>
        <taxon>Pseudomonadota</taxon>
        <taxon>Alphaproteobacteria</taxon>
        <taxon>environmental samples</taxon>
    </lineage>
</organism>
<reference evidence="3" key="1">
    <citation type="submission" date="2016-04" db="EMBL/GenBank/DDBJ databases">
        <authorList>
            <person name="Evans L.H."/>
            <person name="Alamgir A."/>
            <person name="Owens N."/>
            <person name="Weber N.D."/>
            <person name="Virtaneva K."/>
            <person name="Barbian K."/>
            <person name="Babar A."/>
            <person name="Rosenke K."/>
        </authorList>
    </citation>
    <scope>NUCLEOTIDE SEQUENCE</scope>
    <source>
        <strain evidence="3">86</strain>
    </source>
</reference>
<dbReference type="PANTHER" id="PTHR45228">
    <property type="entry name" value="CYCLIC DI-GMP PHOSPHODIESTERASE TM_0186-RELATED"/>
    <property type="match status" value="1"/>
</dbReference>
<dbReference type="SUPFAM" id="SSF52172">
    <property type="entry name" value="CheY-like"/>
    <property type="match status" value="1"/>
</dbReference>
<dbReference type="CDD" id="cd17569">
    <property type="entry name" value="REC_HupR-like"/>
    <property type="match status" value="1"/>
</dbReference>